<dbReference type="Pfam" id="PF00690">
    <property type="entry name" value="Cation_ATPase_N"/>
    <property type="match status" value="1"/>
</dbReference>
<feature type="transmembrane region" description="Helical" evidence="15">
    <location>
        <begin position="694"/>
        <end position="718"/>
    </location>
</feature>
<dbReference type="InterPro" id="IPR023214">
    <property type="entry name" value="HAD_sf"/>
</dbReference>
<evidence type="ECO:0000259" key="17">
    <source>
        <dbReference type="SMART" id="SM00861"/>
    </source>
</evidence>
<dbReference type="InterPro" id="IPR001017">
    <property type="entry name" value="DH_E1"/>
</dbReference>
<feature type="transmembrane region" description="Helical" evidence="15">
    <location>
        <begin position="64"/>
        <end position="82"/>
    </location>
</feature>
<dbReference type="SFLD" id="SFLDG00002">
    <property type="entry name" value="C1.7:_P-type_atpase_like"/>
    <property type="match status" value="1"/>
</dbReference>
<evidence type="ECO:0000256" key="7">
    <source>
        <dbReference type="ARBA" id="ARBA00022840"/>
    </source>
</evidence>
<dbReference type="GO" id="GO:0006086">
    <property type="term" value="P:pyruvate decarboxylation to acetyl-CoA"/>
    <property type="evidence" value="ECO:0007669"/>
    <property type="project" value="InterPro"/>
</dbReference>
<keyword evidence="14" id="KW-0786">Thiamine pyrophosphate</keyword>
<feature type="transmembrane region" description="Helical" evidence="15">
    <location>
        <begin position="724"/>
        <end position="745"/>
    </location>
</feature>
<dbReference type="InterPro" id="IPR000873">
    <property type="entry name" value="AMP-dep_synth/lig_dom"/>
</dbReference>
<dbReference type="InterPro" id="IPR059000">
    <property type="entry name" value="ATPase_P-type_domA"/>
</dbReference>
<dbReference type="Gene3D" id="3.40.1110.10">
    <property type="entry name" value="Calcium-transporting ATPase, cytoplasmic domain N"/>
    <property type="match status" value="1"/>
</dbReference>
<dbReference type="SMART" id="SM00861">
    <property type="entry name" value="Transket_pyr"/>
    <property type="match status" value="1"/>
</dbReference>
<feature type="transmembrane region" description="Helical" evidence="15">
    <location>
        <begin position="834"/>
        <end position="859"/>
    </location>
</feature>
<evidence type="ECO:0000256" key="5">
    <source>
        <dbReference type="ARBA" id="ARBA00022692"/>
    </source>
</evidence>
<dbReference type="InterPro" id="IPR023299">
    <property type="entry name" value="ATPase_P-typ_cyto_dom_N"/>
</dbReference>
<reference evidence="18" key="1">
    <citation type="submission" date="2021-02" db="EMBL/GenBank/DDBJ databases">
        <authorList>
            <person name="Dougan E. K."/>
            <person name="Rhodes N."/>
            <person name="Thang M."/>
            <person name="Chan C."/>
        </authorList>
    </citation>
    <scope>NUCLEOTIDE SEQUENCE</scope>
</reference>
<dbReference type="GO" id="GO:0005886">
    <property type="term" value="C:plasma membrane"/>
    <property type="evidence" value="ECO:0007669"/>
    <property type="project" value="UniProtKB-SubCell"/>
</dbReference>
<accession>A0A812S219</accession>
<dbReference type="SUPFAM" id="SSF81653">
    <property type="entry name" value="Calcium ATPase, transduction domain A"/>
    <property type="match status" value="1"/>
</dbReference>
<dbReference type="CDD" id="cd07036">
    <property type="entry name" value="TPP_PYR_E1-PDHc-beta_like"/>
    <property type="match status" value="1"/>
</dbReference>
<dbReference type="InterPro" id="IPR017597">
    <property type="entry name" value="Pyrv_DH_E1_asu_subgrp-y"/>
</dbReference>
<dbReference type="InterPro" id="IPR023298">
    <property type="entry name" value="ATPase_P-typ_TM_dom_sf"/>
</dbReference>
<comment type="cofactor">
    <cofactor evidence="1 14">
        <name>thiamine diphosphate</name>
        <dbReference type="ChEBI" id="CHEBI:58937"/>
    </cofactor>
</comment>
<protein>
    <recommendedName>
        <fullName evidence="14">Pyruvate dehydrogenase E1 component subunit alpha</fullName>
        <ecNumber evidence="14">1.2.4.1</ecNumber>
    </recommendedName>
</protein>
<keyword evidence="4" id="KW-0597">Phosphoprotein</keyword>
<keyword evidence="6" id="KW-0547">Nucleotide-binding</keyword>
<dbReference type="Pfam" id="PF00122">
    <property type="entry name" value="E1-E2_ATPase"/>
    <property type="match status" value="1"/>
</dbReference>
<dbReference type="Pfam" id="PF00501">
    <property type="entry name" value="AMP-binding"/>
    <property type="match status" value="1"/>
</dbReference>
<dbReference type="GO" id="GO:0036376">
    <property type="term" value="P:sodium ion export across plasma membrane"/>
    <property type="evidence" value="ECO:0007669"/>
    <property type="project" value="TreeGrafter"/>
</dbReference>
<dbReference type="InterPro" id="IPR036412">
    <property type="entry name" value="HAD-like_sf"/>
</dbReference>
<evidence type="ECO:0000259" key="16">
    <source>
        <dbReference type="SMART" id="SM00831"/>
    </source>
</evidence>
<dbReference type="InterPro" id="IPR009014">
    <property type="entry name" value="Transketo_C/PFOR_II"/>
</dbReference>
<feature type="transmembrane region" description="Helical" evidence="15">
    <location>
        <begin position="796"/>
        <end position="814"/>
    </location>
</feature>
<dbReference type="GO" id="GO:0030007">
    <property type="term" value="P:intracellular potassium ion homeostasis"/>
    <property type="evidence" value="ECO:0007669"/>
    <property type="project" value="TreeGrafter"/>
</dbReference>
<dbReference type="InterPro" id="IPR020845">
    <property type="entry name" value="AMP-binding_CS"/>
</dbReference>
<dbReference type="Gene3D" id="3.40.50.970">
    <property type="match status" value="2"/>
</dbReference>
<dbReference type="SUPFAM" id="SSF81660">
    <property type="entry name" value="Metal cation-transporting ATPase, ATP-binding domain N"/>
    <property type="match status" value="1"/>
</dbReference>
<name>A0A812S219_SYMPI</name>
<gene>
    <name evidence="18" type="primary">pma1</name>
    <name evidence="18" type="ORF">SPIL2461_LOCUS11376</name>
</gene>
<dbReference type="SUPFAM" id="SSF52518">
    <property type="entry name" value="Thiamin diphosphate-binding fold (THDP-binding)"/>
    <property type="match status" value="2"/>
</dbReference>
<dbReference type="InterPro" id="IPR045851">
    <property type="entry name" value="AMP-bd_C_sf"/>
</dbReference>
<dbReference type="FunFam" id="3.40.50.920:FF:000001">
    <property type="entry name" value="Pyruvate dehydrogenase E1 beta subunit"/>
    <property type="match status" value="1"/>
</dbReference>
<dbReference type="NCBIfam" id="TIGR03182">
    <property type="entry name" value="PDH_E1_alph_y"/>
    <property type="match status" value="1"/>
</dbReference>
<dbReference type="OrthoDB" id="1706066at2759"/>
<feature type="transmembrane region" description="Helical" evidence="15">
    <location>
        <begin position="254"/>
        <end position="272"/>
    </location>
</feature>
<evidence type="ECO:0000256" key="4">
    <source>
        <dbReference type="ARBA" id="ARBA00022553"/>
    </source>
</evidence>
<dbReference type="InterPro" id="IPR004014">
    <property type="entry name" value="ATPase_P-typ_cation-transptr_N"/>
</dbReference>
<dbReference type="InterPro" id="IPR006068">
    <property type="entry name" value="ATPase_P-typ_cation-transptr_C"/>
</dbReference>
<dbReference type="Proteomes" id="UP000649617">
    <property type="component" value="Unassembled WGS sequence"/>
</dbReference>
<evidence type="ECO:0000256" key="1">
    <source>
        <dbReference type="ARBA" id="ARBA00001964"/>
    </source>
</evidence>
<keyword evidence="10 15" id="KW-1133">Transmembrane helix</keyword>
<dbReference type="PROSITE" id="PS00455">
    <property type="entry name" value="AMP_BINDING"/>
    <property type="match status" value="1"/>
</dbReference>
<dbReference type="Gene3D" id="3.40.50.920">
    <property type="match status" value="1"/>
</dbReference>
<dbReference type="InterPro" id="IPR005475">
    <property type="entry name" value="Transketolase-like_Pyr-bd"/>
</dbReference>
<dbReference type="FunFam" id="2.70.150.10:FF:000160">
    <property type="entry name" value="Sarcoplasmic/endoplasmic reticulum calcium ATPase 1"/>
    <property type="match status" value="1"/>
</dbReference>
<dbReference type="GO" id="GO:0004739">
    <property type="term" value="F:pyruvate dehydrogenase (acetyl-transferring) activity"/>
    <property type="evidence" value="ECO:0007669"/>
    <property type="project" value="UniProtKB-UniRule"/>
</dbReference>
<evidence type="ECO:0000256" key="2">
    <source>
        <dbReference type="ARBA" id="ARBA00004651"/>
    </source>
</evidence>
<dbReference type="GO" id="GO:0006883">
    <property type="term" value="P:intracellular sodium ion homeostasis"/>
    <property type="evidence" value="ECO:0007669"/>
    <property type="project" value="TreeGrafter"/>
</dbReference>
<comment type="function">
    <text evidence="14">The pyruvate dehydrogenase complex catalyzes the overall conversion of pyruvate to acetyl-CoA and CO(2).</text>
</comment>
<dbReference type="InterPro" id="IPR044492">
    <property type="entry name" value="P_typ_ATPase_HD_dom"/>
</dbReference>
<feature type="domain" description="Transketolase-like pyrimidine-binding" evidence="17">
    <location>
        <begin position="1694"/>
        <end position="1869"/>
    </location>
</feature>
<dbReference type="Pfam" id="PF02779">
    <property type="entry name" value="Transket_pyr"/>
    <property type="match status" value="1"/>
</dbReference>
<dbReference type="PRINTS" id="PR00120">
    <property type="entry name" value="HATPASE"/>
</dbReference>
<dbReference type="GO" id="GO:0016887">
    <property type="term" value="F:ATP hydrolysis activity"/>
    <property type="evidence" value="ECO:0007669"/>
    <property type="project" value="InterPro"/>
</dbReference>
<keyword evidence="8" id="KW-0460">Magnesium</keyword>
<dbReference type="SMART" id="SM00831">
    <property type="entry name" value="Cation_ATPase_N"/>
    <property type="match status" value="1"/>
</dbReference>
<evidence type="ECO:0000256" key="12">
    <source>
        <dbReference type="ARBA" id="ARBA00023136"/>
    </source>
</evidence>
<dbReference type="SFLD" id="SFLDF00027">
    <property type="entry name" value="p-type_atpase"/>
    <property type="match status" value="1"/>
</dbReference>
<keyword evidence="12 15" id="KW-0472">Membrane</keyword>
<evidence type="ECO:0000256" key="10">
    <source>
        <dbReference type="ARBA" id="ARBA00022989"/>
    </source>
</evidence>
<dbReference type="GO" id="GO:1990573">
    <property type="term" value="P:potassium ion import across plasma membrane"/>
    <property type="evidence" value="ECO:0007669"/>
    <property type="project" value="TreeGrafter"/>
</dbReference>
<evidence type="ECO:0000256" key="15">
    <source>
        <dbReference type="SAM" id="Phobius"/>
    </source>
</evidence>
<dbReference type="InterPro" id="IPR042099">
    <property type="entry name" value="ANL_N_sf"/>
</dbReference>
<dbReference type="CDD" id="cd02000">
    <property type="entry name" value="TPP_E1_PDC_ADC_BCADC"/>
    <property type="match status" value="1"/>
</dbReference>
<dbReference type="InterPro" id="IPR029061">
    <property type="entry name" value="THDP-binding"/>
</dbReference>
<dbReference type="Gene3D" id="3.40.50.12780">
    <property type="entry name" value="N-terminal domain of ligase-like"/>
    <property type="match status" value="1"/>
</dbReference>
<feature type="transmembrane region" description="Helical" evidence="15">
    <location>
        <begin position="766"/>
        <end position="790"/>
    </location>
</feature>
<keyword evidence="5 15" id="KW-0812">Transmembrane</keyword>
<dbReference type="FunFam" id="3.40.50.970:FF:000001">
    <property type="entry name" value="Pyruvate dehydrogenase E1 beta subunit"/>
    <property type="match status" value="1"/>
</dbReference>
<dbReference type="InterPro" id="IPR008250">
    <property type="entry name" value="ATPase_P-typ_transduc_dom_A_sf"/>
</dbReference>
<feature type="domain" description="Cation-transporting P-type ATPase N-terminal" evidence="16">
    <location>
        <begin position="11"/>
        <end position="84"/>
    </location>
</feature>
<keyword evidence="11 14" id="KW-0560">Oxidoreductase</keyword>
<dbReference type="Pfam" id="PF02780">
    <property type="entry name" value="Transketolase_C"/>
    <property type="match status" value="1"/>
</dbReference>
<dbReference type="PROSITE" id="PS00154">
    <property type="entry name" value="ATPASE_E1_E2"/>
    <property type="match status" value="1"/>
</dbReference>
<dbReference type="SUPFAM" id="SSF56784">
    <property type="entry name" value="HAD-like"/>
    <property type="match status" value="1"/>
</dbReference>
<comment type="subcellular location">
    <subcellularLocation>
        <location evidence="2">Cell membrane</location>
        <topology evidence="2">Multi-pass membrane protein</topology>
    </subcellularLocation>
</comment>
<dbReference type="GO" id="GO:0005524">
    <property type="term" value="F:ATP binding"/>
    <property type="evidence" value="ECO:0007669"/>
    <property type="project" value="UniProtKB-KW"/>
</dbReference>
<keyword evidence="3" id="KW-1003">Cell membrane</keyword>
<sequence length="2015" mass="216728">MTEKAKQNRRPWHSLPLDGCFAEIGASTEGLTVLEAAARLEAHGPNLVQAERQPSPVRRFFRQFNNVLLYVLIVAALLTALLDHWLDTAVIVAAVFVNAIVGFVQEGRAEQAIRAIRQMLSTKVSVKRAGSFVEIDAQKLVPGDVITLQAGDRVPADARIFDSRNVEVDQSVLTGESVAVDKHDADLATQVDMQDRSNMVYAGTLMTRGSTNALVLATGAETEMGLISGALQTIESLSTPLLDKISLFSRRMSLLILVISGGVALFGAYMHGYALAEMLIAAVSIAVAAIPEGLPAVITITLAIGVRKMARCNAIVRRLPAVETLGEVDVICTDKTGTLTANEMTVRVVLTAAGKHIVSGVGYSEPGEISADNGERASALIAELATAGVCCNDARVDVDAHDDSVVGDPMEAALIVLARKAGIDSEATQDALPRIDLIPFESEQRFMATLHRTADDGGVLYVKGAPETVLTFCVSELTVDGSQPISMERWHTGVSDLACSGHRVLALARYELAQASTSIEDLGWQGKLQLLGVIGVVDPPRAEVAEALIRCRGAGIEVKMITGDHVETALAIGGDLQLAENLTVISGDALDGMSPSALDQAAVDNHIFARTSPMHKLLLVQSLQKQGHIVAMTGDGVNDAPALKRANVGVAMGRKGTQAARDAAHMVLADDNFASIVGAVEAGRIIYDNIRKSVVFLLPTSVAEALVIAIALIFGLQLPMTPAQILWINMITAVTLGVALAFEPGEGSVMQRPPVPSRESLMSPMVLWRTAFVSLLMFSGIMLVFTLVSTDHSVEYARTVSVNTLVLFEIVYLLNVRHLQYSSMSMSGLLGNPVLFGVIGVVIFLQLLFTFTAPFQLLFESRTLDVQTWALIGLAGAVSATFTRDGSLNIAEVALDRQIAAGHGNDVAIKFLRKNGSAESISYAELTAATACFASALDAHDVARGGRVFSLLGRVPELYVTALGTLRRGAVFTPLFSAFGPEPIRTRMEIGSADVLVTTASLFRRKVASWFKQLDSLKHVIIIDGEPDDAPAGTLHYSTFMDAGVLDYPAVATAPDDLALIHFTSGTTGRPKGVMHVHEAVVGHHVSAAAALDMHQGDRYWCTADPGWVTGTSYGIIAPLTHGVHLLVDEAEFDPRRWYQILAEERVNVWYTAPTAIRMLMKAGLELTREHQFPDLRFMASVGEPLNPSAVLWGQEAFGQPFHDNWWQTETGCIMIANCPGEEVKPGAMGKVLPGVEAAVVAQNAPSEQLGTDQVGELVLRKGWPSMMRGYINEMQRYERCFSGDWYQTGDLVKRDVDGYFWFISRADDVIQSAGHLISPFEVESTLLAHAAIAEAAVIGLPDETMGEAVAAFVAVNPGYQWDETLQREVMAHARKRLGPSVAPRSIECLPELPRTRSGKIMFEDKCAELYSQEKIRGFLHLYDGEEAVAVGIIPNLEARDAVVATYREHGHALVRGVSMTSILAEMLGKQTGCSRGRGGSMHLFDRATRFYGGNAIVGGGLPMAVGLALAAKMAGRDEVVVCFFGEGAVAEGEFHESLNLAQLWQLPVLFVCENNGYAMGTALSRSESEIDLVKKAESYDVSAQSVDGMDVIAVTLAARAAVAQVRAGQGPVFLECKTYRFRAHSMFDAQKYRDKAEVEEWRQRGPIVRFQNWLMDSHVIHQSDIDEIEARVMAEIDSATAAAEEAPFESVDQLYEHVYGVGMCAAMRADERVFLMGEDVGRYGGCYGVSAGMLEEFGDERVRDTPLAESGFTGAGIGAAMGGMRPIVELMTVNFSLLALDQIMNTAATVRHMSGGQFGVPIVIRMATGAGKQLAAQHSHSLEGWYAHIPGLKVVAPATVEDAQGMLQAALDDPDPVLIFENVMLYNTKGEVGDPSAVQLEGAAVRRPGADLSLLTYGGSLFKALAAAEQLSGQGLDVEVIDLRCLRPLDDATIMASVSKTRRALIVDEGWRSGSLAAEVSARIMEQAFWSLDAPVERVCSAEVPIPYAKHMEAASIPQVETIVAKARAMCMSA</sequence>
<organism evidence="18 19">
    <name type="scientific">Symbiodinium pilosum</name>
    <name type="common">Dinoflagellate</name>
    <dbReference type="NCBI Taxonomy" id="2952"/>
    <lineage>
        <taxon>Eukaryota</taxon>
        <taxon>Sar</taxon>
        <taxon>Alveolata</taxon>
        <taxon>Dinophyceae</taxon>
        <taxon>Suessiales</taxon>
        <taxon>Symbiodiniaceae</taxon>
        <taxon>Symbiodinium</taxon>
    </lineage>
</organism>
<dbReference type="EMBL" id="CAJNIZ010022223">
    <property type="protein sequence ID" value="CAE7459168.1"/>
    <property type="molecule type" value="Genomic_DNA"/>
</dbReference>
<comment type="catalytic activity">
    <reaction evidence="14">
        <text>N(6)-[(R)-lipoyl]-L-lysyl-[protein] + pyruvate + H(+) = N(6)-[(R)-S(8)-acetyldihydrolipoyl]-L-lysyl-[protein] + CO2</text>
        <dbReference type="Rhea" id="RHEA:19189"/>
        <dbReference type="Rhea" id="RHEA-COMP:10474"/>
        <dbReference type="Rhea" id="RHEA-COMP:10478"/>
        <dbReference type="ChEBI" id="CHEBI:15361"/>
        <dbReference type="ChEBI" id="CHEBI:15378"/>
        <dbReference type="ChEBI" id="CHEBI:16526"/>
        <dbReference type="ChEBI" id="CHEBI:83099"/>
        <dbReference type="ChEBI" id="CHEBI:83111"/>
        <dbReference type="EC" id="1.2.4.1"/>
    </reaction>
</comment>
<dbReference type="PRINTS" id="PR00119">
    <property type="entry name" value="CATATPASE"/>
</dbReference>
<dbReference type="NCBIfam" id="NF003313">
    <property type="entry name" value="PRK04319.1"/>
    <property type="match status" value="1"/>
</dbReference>
<dbReference type="SFLD" id="SFLDS00003">
    <property type="entry name" value="Haloacid_Dehalogenase"/>
    <property type="match status" value="1"/>
</dbReference>
<dbReference type="NCBIfam" id="NF006667">
    <property type="entry name" value="PRK09212.1"/>
    <property type="match status" value="1"/>
</dbReference>
<dbReference type="GO" id="GO:1902600">
    <property type="term" value="P:proton transmembrane transport"/>
    <property type="evidence" value="ECO:0007669"/>
    <property type="project" value="TreeGrafter"/>
</dbReference>
<keyword evidence="7" id="KW-0067">ATP-binding</keyword>
<evidence type="ECO:0000256" key="6">
    <source>
        <dbReference type="ARBA" id="ARBA00022741"/>
    </source>
</evidence>
<dbReference type="NCBIfam" id="TIGR01494">
    <property type="entry name" value="ATPase_P-type"/>
    <property type="match status" value="2"/>
</dbReference>
<evidence type="ECO:0000256" key="9">
    <source>
        <dbReference type="ARBA" id="ARBA00022967"/>
    </source>
</evidence>
<dbReference type="InterPro" id="IPR001757">
    <property type="entry name" value="P_typ_ATPase"/>
</dbReference>
<dbReference type="Pfam" id="PF00676">
    <property type="entry name" value="E1_dh"/>
    <property type="match status" value="1"/>
</dbReference>
<dbReference type="Pfam" id="PF13246">
    <property type="entry name" value="Cation_ATPase"/>
    <property type="match status" value="1"/>
</dbReference>
<dbReference type="Gene3D" id="1.20.1110.10">
    <property type="entry name" value="Calcium-transporting ATPase, transmembrane domain"/>
    <property type="match status" value="1"/>
</dbReference>
<dbReference type="Gene3D" id="3.40.50.1000">
    <property type="entry name" value="HAD superfamily/HAD-like"/>
    <property type="match status" value="1"/>
</dbReference>
<feature type="transmembrane region" description="Helical" evidence="15">
    <location>
        <begin position="88"/>
        <end position="104"/>
    </location>
</feature>
<dbReference type="InterPro" id="IPR050510">
    <property type="entry name" value="Cation_transp_ATPase_P-type"/>
</dbReference>
<evidence type="ECO:0000313" key="19">
    <source>
        <dbReference type="Proteomes" id="UP000649617"/>
    </source>
</evidence>
<dbReference type="Gene3D" id="3.30.300.30">
    <property type="match status" value="1"/>
</dbReference>
<dbReference type="InterPro" id="IPR033248">
    <property type="entry name" value="Transketolase_C"/>
</dbReference>
<evidence type="ECO:0000256" key="14">
    <source>
        <dbReference type="RuleBase" id="RU361139"/>
    </source>
</evidence>
<evidence type="ECO:0000256" key="3">
    <source>
        <dbReference type="ARBA" id="ARBA00022475"/>
    </source>
</evidence>
<keyword evidence="19" id="KW-1185">Reference proteome</keyword>
<dbReference type="SUPFAM" id="SSF56801">
    <property type="entry name" value="Acetyl-CoA synthetase-like"/>
    <property type="match status" value="1"/>
</dbReference>
<keyword evidence="13 14" id="KW-0670">Pyruvate</keyword>
<evidence type="ECO:0000256" key="11">
    <source>
        <dbReference type="ARBA" id="ARBA00023002"/>
    </source>
</evidence>
<dbReference type="EC" id="1.2.4.1" evidence="14"/>
<comment type="caution">
    <text evidence="18">The sequence shown here is derived from an EMBL/GenBank/DDBJ whole genome shotgun (WGS) entry which is preliminary data.</text>
</comment>
<dbReference type="SUPFAM" id="SSF52922">
    <property type="entry name" value="TK C-terminal domain-like"/>
    <property type="match status" value="1"/>
</dbReference>
<evidence type="ECO:0000313" key="18">
    <source>
        <dbReference type="EMBL" id="CAE7459168.1"/>
    </source>
</evidence>
<dbReference type="InterPro" id="IPR018303">
    <property type="entry name" value="ATPase_P-typ_P_site"/>
</dbReference>
<dbReference type="PANTHER" id="PTHR43294">
    <property type="entry name" value="SODIUM/POTASSIUM-TRANSPORTING ATPASE SUBUNIT ALPHA"/>
    <property type="match status" value="1"/>
</dbReference>
<dbReference type="SUPFAM" id="SSF81665">
    <property type="entry name" value="Calcium ATPase, transmembrane domain M"/>
    <property type="match status" value="1"/>
</dbReference>
<evidence type="ECO:0000256" key="13">
    <source>
        <dbReference type="ARBA" id="ARBA00023317"/>
    </source>
</evidence>
<dbReference type="GO" id="GO:0005391">
    <property type="term" value="F:P-type sodium:potassium-exchanging transporter activity"/>
    <property type="evidence" value="ECO:0007669"/>
    <property type="project" value="TreeGrafter"/>
</dbReference>
<dbReference type="PANTHER" id="PTHR43294:SF21">
    <property type="entry name" value="CATION TRANSPORTING ATPASE"/>
    <property type="match status" value="1"/>
</dbReference>
<proteinExistence type="predicted"/>
<keyword evidence="9" id="KW-1278">Translocase</keyword>
<dbReference type="InterPro" id="IPR025110">
    <property type="entry name" value="AMP-bd_C"/>
</dbReference>
<feature type="transmembrane region" description="Helical" evidence="15">
    <location>
        <begin position="278"/>
        <end position="304"/>
    </location>
</feature>
<dbReference type="Pfam" id="PF13193">
    <property type="entry name" value="AMP-binding_C"/>
    <property type="match status" value="1"/>
</dbReference>
<dbReference type="Pfam" id="PF00689">
    <property type="entry name" value="Cation_ATPase_C"/>
    <property type="match status" value="1"/>
</dbReference>
<dbReference type="Gene3D" id="2.70.150.10">
    <property type="entry name" value="Calcium-transporting ATPase, cytoplasmic transduction domain A"/>
    <property type="match status" value="1"/>
</dbReference>
<evidence type="ECO:0000256" key="8">
    <source>
        <dbReference type="ARBA" id="ARBA00022842"/>
    </source>
</evidence>